<sequence length="777" mass="88260">MTMELKSIPVLCQDGSMIALEKTYLPFQDLQDECARYLRGEANFPFLELTTVVERGSYARDWPFLVPHFGVGIDADIDFHKQPLLQIRFTRANEVESEHRLTSIYSNIYGKYVQSEAMEMIKTRIRKCLWDAPPTFTTSHPLRSRFETSFAHQSDARQVTERLFRDVLEIPDCSWYDILNELNYASENGYDYPEAIPELYVRLYRMRGLTRENEVEIKASFETQALIYAEGTWLRVSECLWSSEINIQGKTALVDEYENLQEFLIDFLGVDTLNLQIVYDELTHLGRSSSASVAQIKQQMQSLNGLLSDVKSYPNVKPEPLRKARIFPVNIPGGEVELCTGETTFAIVDRVLLGEYFAGRVKTLDFDLHEYFLPLRQSKTDKDISGMSIRDAEEYGKDFSQVSSRNDLHLCEEGMQLEIFVPRKKKRRQFCYASKLPARLFEWLMTDPTTQITAGTSEKAYRLVATVLNASKYVVPEILEENGIVSIGIESEDHEEEDGVTDDSSESEAAESLRGSLTRDNGAELAIPIADVASETLSPADATSMSLPLQTTTTEAPYVSATALDAASRSQSAQLMFVSQNALGNRPYTDPDVRLSAINEDAEKYQQLLGRVILAARRADFPTPPNSVLGMSTLLGALPTDYETESSFEESIRFRSKTQLERDKMIGAAGELYVFELLKSLDPSIPDFSMENWQSTIRDYVKVHAEYSYITRWPGNRETADIVYADTTGALTKVLIDHDYLHVSWEDARPNYLLEVKTTTGPCKTPFFMSRRQYERK</sequence>
<feature type="compositionally biased region" description="Acidic residues" evidence="1">
    <location>
        <begin position="490"/>
        <end position="509"/>
    </location>
</feature>
<keyword evidence="3" id="KW-1185">Reference proteome</keyword>
<comment type="caution">
    <text evidence="2">The sequence shown here is derived from an EMBL/GenBank/DDBJ whole genome shotgun (WGS) entry which is preliminary data.</text>
</comment>
<accession>A0ABR1HVE8</accession>
<feature type="region of interest" description="Disordered" evidence="1">
    <location>
        <begin position="487"/>
        <end position="517"/>
    </location>
</feature>
<protein>
    <recommendedName>
        <fullName evidence="4">DUF3883 domain-containing protein</fullName>
    </recommendedName>
</protein>
<evidence type="ECO:0000313" key="3">
    <source>
        <dbReference type="Proteomes" id="UP001498421"/>
    </source>
</evidence>
<proteinExistence type="predicted"/>
<evidence type="ECO:0000313" key="2">
    <source>
        <dbReference type="EMBL" id="KAK7424668.1"/>
    </source>
</evidence>
<name>A0ABR1HVE8_9HYPO</name>
<organism evidence="2 3">
    <name type="scientific">Neonectria magnoliae</name>
    <dbReference type="NCBI Taxonomy" id="2732573"/>
    <lineage>
        <taxon>Eukaryota</taxon>
        <taxon>Fungi</taxon>
        <taxon>Dikarya</taxon>
        <taxon>Ascomycota</taxon>
        <taxon>Pezizomycotina</taxon>
        <taxon>Sordariomycetes</taxon>
        <taxon>Hypocreomycetidae</taxon>
        <taxon>Hypocreales</taxon>
        <taxon>Nectriaceae</taxon>
        <taxon>Neonectria</taxon>
    </lineage>
</organism>
<dbReference type="Proteomes" id="UP001498421">
    <property type="component" value="Unassembled WGS sequence"/>
</dbReference>
<reference evidence="2 3" key="1">
    <citation type="journal article" date="2025" name="Microbiol. Resour. Announc.">
        <title>Draft genome sequences for Neonectria magnoliae and Neonectria punicea, canker pathogens of Liriodendron tulipifera and Acer saccharum in West Virginia.</title>
        <authorList>
            <person name="Petronek H.M."/>
            <person name="Kasson M.T."/>
            <person name="Metheny A.M."/>
            <person name="Stauder C.M."/>
            <person name="Lovett B."/>
            <person name="Lynch S.C."/>
            <person name="Garnas J.R."/>
            <person name="Kasson L.R."/>
            <person name="Stajich J.E."/>
        </authorList>
    </citation>
    <scope>NUCLEOTIDE SEQUENCE [LARGE SCALE GENOMIC DNA]</scope>
    <source>
        <strain evidence="2 3">NRRL 64651</strain>
    </source>
</reference>
<evidence type="ECO:0008006" key="4">
    <source>
        <dbReference type="Google" id="ProtNLM"/>
    </source>
</evidence>
<dbReference type="EMBL" id="JAZAVK010000089">
    <property type="protein sequence ID" value="KAK7424668.1"/>
    <property type="molecule type" value="Genomic_DNA"/>
</dbReference>
<evidence type="ECO:0000256" key="1">
    <source>
        <dbReference type="SAM" id="MobiDB-lite"/>
    </source>
</evidence>
<gene>
    <name evidence="2" type="ORF">QQZ08_008551</name>
</gene>